<feature type="compositionally biased region" description="Basic and acidic residues" evidence="5">
    <location>
        <begin position="429"/>
        <end position="439"/>
    </location>
</feature>
<keyword evidence="6" id="KW-0732">Signal</keyword>
<dbReference type="GO" id="GO:0000932">
    <property type="term" value="C:P-body"/>
    <property type="evidence" value="ECO:0007669"/>
    <property type="project" value="TreeGrafter"/>
</dbReference>
<proteinExistence type="inferred from homology"/>
<evidence type="ECO:0000313" key="7">
    <source>
        <dbReference type="EMBL" id="CDR35612.1"/>
    </source>
</evidence>
<name>A0A061AJX2_RHOTO</name>
<evidence type="ECO:0000256" key="2">
    <source>
        <dbReference type="ARBA" id="ARBA00008778"/>
    </source>
</evidence>
<dbReference type="PANTHER" id="PTHR16290">
    <property type="entry name" value="TRANSCRIPTION FACTOR SMIF DECAPPING ENZYME DCP1"/>
    <property type="match status" value="1"/>
</dbReference>
<accession>A0A061AJX2</accession>
<feature type="compositionally biased region" description="Low complexity" evidence="5">
    <location>
        <begin position="330"/>
        <end position="341"/>
    </location>
</feature>
<dbReference type="AlphaFoldDB" id="A0A061AJX2"/>
<dbReference type="PANTHER" id="PTHR16290:SF0">
    <property type="entry name" value="DECAPPING PROTEIN 1, ISOFORM A"/>
    <property type="match status" value="1"/>
</dbReference>
<feature type="signal peptide" evidence="6">
    <location>
        <begin position="1"/>
        <end position="32"/>
    </location>
</feature>
<dbReference type="GO" id="GO:0006397">
    <property type="term" value="P:mRNA processing"/>
    <property type="evidence" value="ECO:0007669"/>
    <property type="project" value="UniProtKB-KW"/>
</dbReference>
<evidence type="ECO:0000256" key="6">
    <source>
        <dbReference type="SAM" id="SignalP"/>
    </source>
</evidence>
<dbReference type="OrthoDB" id="440673at2759"/>
<gene>
    <name evidence="7" type="ORF">RHTO0S_01e03246g</name>
</gene>
<dbReference type="InterPro" id="IPR010334">
    <property type="entry name" value="Dcp1"/>
</dbReference>
<feature type="region of interest" description="Disordered" evidence="5">
    <location>
        <begin position="302"/>
        <end position="354"/>
    </location>
</feature>
<dbReference type="GO" id="GO:0008047">
    <property type="term" value="F:enzyme activator activity"/>
    <property type="evidence" value="ECO:0007669"/>
    <property type="project" value="InterPro"/>
</dbReference>
<feature type="compositionally biased region" description="Polar residues" evidence="5">
    <location>
        <begin position="416"/>
        <end position="428"/>
    </location>
</feature>
<feature type="compositionally biased region" description="Basic and acidic residues" evidence="5">
    <location>
        <begin position="472"/>
        <end position="481"/>
    </location>
</feature>
<evidence type="ECO:0000256" key="4">
    <source>
        <dbReference type="ARBA" id="ARBA00022664"/>
    </source>
</evidence>
<feature type="region of interest" description="Disordered" evidence="5">
    <location>
        <begin position="391"/>
        <end position="534"/>
    </location>
</feature>
<organism evidence="7">
    <name type="scientific">Rhodotorula toruloides</name>
    <name type="common">Yeast</name>
    <name type="synonym">Rhodosporidium toruloides</name>
    <dbReference type="NCBI Taxonomy" id="5286"/>
    <lineage>
        <taxon>Eukaryota</taxon>
        <taxon>Fungi</taxon>
        <taxon>Dikarya</taxon>
        <taxon>Basidiomycota</taxon>
        <taxon>Pucciniomycotina</taxon>
        <taxon>Microbotryomycetes</taxon>
        <taxon>Sporidiobolales</taxon>
        <taxon>Sporidiobolaceae</taxon>
        <taxon>Rhodotorula</taxon>
    </lineage>
</organism>
<dbReference type="Pfam" id="PF06058">
    <property type="entry name" value="DCP1"/>
    <property type="match status" value="1"/>
</dbReference>
<dbReference type="GO" id="GO:0000290">
    <property type="term" value="P:deadenylation-dependent decapping of nuclear-transcribed mRNA"/>
    <property type="evidence" value="ECO:0007669"/>
    <property type="project" value="InterPro"/>
</dbReference>
<dbReference type="CDD" id="cd13182">
    <property type="entry name" value="EVH1-like_Dcp1"/>
    <property type="match status" value="1"/>
</dbReference>
<feature type="region of interest" description="Disordered" evidence="5">
    <location>
        <begin position="265"/>
        <end position="288"/>
    </location>
</feature>
<reference evidence="7" key="1">
    <citation type="journal article" date="2014" name="Genome Announc.">
        <title>Draft genome sequence of Rhodosporidium toruloides CECT1137, an oleaginous yeast of biotechnological interest.</title>
        <authorList>
            <person name="Morin N."/>
            <person name="Calcas X."/>
            <person name="Devillers H."/>
            <person name="Durrens P."/>
            <person name="Sherman D.J."/>
            <person name="Nicaud J.-M."/>
            <person name="Neuveglise C."/>
        </authorList>
    </citation>
    <scope>NUCLEOTIDE SEQUENCE</scope>
    <source>
        <strain evidence="7">CECT1137</strain>
    </source>
</reference>
<feature type="region of interest" description="Disordered" evidence="5">
    <location>
        <begin position="233"/>
        <end position="252"/>
    </location>
</feature>
<sequence>MSDGMRTKARSPRHHQLLSLVLFELLARMALSSKEDIRRQLNLKNLQRHDPAIDRIVSSASYASVYDNKGDGWVKTGVEGPMFLFARSTSPHYGFFILNRNGLEYVQEFLTPESEVQVGGEFILYEGGQDADRATGIWVFEEKERVELCKQMEELRSRAAAIASASAQSPPSTSALPASSPLPVGQSISLDMLFQAASPTPVAPLLPQQTAQQQASNPLDALFASASISPSPARAVLPPSQPQPVPPSASKLPSTLEQLFAAASPTPQAARLPAQMPPQSPPQQPAGGMALLDSIFASAKSVPSPQQAPAYLPHPVPSPQIAHPTQPSTQSSLPYSPAPSAAQPPAPPAPASQPNDARALLAMLGHPLSPPAPPSQPVQAYPLVNGDISLAGSSTAAKSPPAPHSATYPQPFAMDQQPSTTLSKSPSAQRDEPKKEEKQSQGQGQKQPMFAPPVLSHDIFASLPLPGGAAKKKTEVAKDAEMPVQVETAKVPAKEEQDVRPNGDELAPEPQRDVEGAAAEPAKTIPSPPAAPVTVKLPILPPQLARQSSSQQPLLLDKSDITSFVNGAATNAAVGMADGAGPIEKDEFIKRVVELIQKPSLSMQLYGKYLERYEEQHE</sequence>
<dbReference type="SUPFAM" id="SSF50729">
    <property type="entry name" value="PH domain-like"/>
    <property type="match status" value="1"/>
</dbReference>
<comment type="subcellular location">
    <subcellularLocation>
        <location evidence="1">Cytoplasm</location>
    </subcellularLocation>
</comment>
<comment type="similarity">
    <text evidence="2">Belongs to the DCP1 family.</text>
</comment>
<dbReference type="InterPro" id="IPR011993">
    <property type="entry name" value="PH-like_dom_sf"/>
</dbReference>
<dbReference type="Gene3D" id="2.30.29.30">
    <property type="entry name" value="Pleckstrin-homology domain (PH domain)/Phosphotyrosine-binding domain (PTB)"/>
    <property type="match status" value="1"/>
</dbReference>
<evidence type="ECO:0000256" key="1">
    <source>
        <dbReference type="ARBA" id="ARBA00004496"/>
    </source>
</evidence>
<feature type="compositionally biased region" description="Pro residues" evidence="5">
    <location>
        <begin position="275"/>
        <end position="284"/>
    </location>
</feature>
<protein>
    <submittedName>
        <fullName evidence="7">RHTO0S01e03246g1_1</fullName>
    </submittedName>
</protein>
<evidence type="ECO:0000256" key="3">
    <source>
        <dbReference type="ARBA" id="ARBA00022490"/>
    </source>
</evidence>
<evidence type="ECO:0000256" key="5">
    <source>
        <dbReference type="SAM" id="MobiDB-lite"/>
    </source>
</evidence>
<dbReference type="GO" id="GO:0031087">
    <property type="term" value="P:deadenylation-independent decapping of nuclear-transcribed mRNA"/>
    <property type="evidence" value="ECO:0007669"/>
    <property type="project" value="TreeGrafter"/>
</dbReference>
<keyword evidence="4" id="KW-0507">mRNA processing</keyword>
<dbReference type="EMBL" id="LK052936">
    <property type="protein sequence ID" value="CDR35612.1"/>
    <property type="molecule type" value="Genomic_DNA"/>
</dbReference>
<feature type="chain" id="PRO_5001598655" evidence="6">
    <location>
        <begin position="33"/>
        <end position="618"/>
    </location>
</feature>
<feature type="compositionally biased region" description="Basic and acidic residues" evidence="5">
    <location>
        <begin position="492"/>
        <end position="503"/>
    </location>
</feature>
<keyword evidence="3" id="KW-0963">Cytoplasm</keyword>
<dbReference type="GO" id="GO:0003729">
    <property type="term" value="F:mRNA binding"/>
    <property type="evidence" value="ECO:0007669"/>
    <property type="project" value="TreeGrafter"/>
</dbReference>
<feature type="compositionally biased region" description="Pro residues" evidence="5">
    <location>
        <begin position="342"/>
        <end position="351"/>
    </location>
</feature>